<dbReference type="GO" id="GO:0016020">
    <property type="term" value="C:membrane"/>
    <property type="evidence" value="ECO:0007669"/>
    <property type="project" value="InterPro"/>
</dbReference>
<evidence type="ECO:0000313" key="1">
    <source>
        <dbReference type="EMBL" id="QTH20599.1"/>
    </source>
</evidence>
<dbReference type="AlphaFoldDB" id="A0A975D0V1"/>
<evidence type="ECO:0000313" key="2">
    <source>
        <dbReference type="Proteomes" id="UP000664914"/>
    </source>
</evidence>
<reference evidence="1" key="2">
    <citation type="submission" date="2021-04" db="EMBL/GenBank/DDBJ databases">
        <title>Isolation and genomic analysis of the ibuprofen-degrading bacterium Sphingomonas strain MPO218.</title>
        <authorList>
            <person name="Aulestia M."/>
            <person name="Flores A."/>
            <person name="Mangas E.L."/>
            <person name="Perez-Pulido A.J."/>
            <person name="Santero E."/>
            <person name="Camacho E.M."/>
        </authorList>
    </citation>
    <scope>NUCLEOTIDE SEQUENCE</scope>
    <source>
        <strain evidence="1">MPO218</strain>
    </source>
</reference>
<sequence>MSISNRIRHVYKAHVPNHIRECALVRRRKSIFIKNGIVFIHIPKAAGSSISQEIYGRFIGHISACALEQVGGDALLALPRFALARNPWSRSVSAWRFARAGVGSGEGLRAGILNAERYQSSEFASFERFVLDWLPSADLKREDGVFKPQSHYVCGREGKLIVDHLGRVENMAATEDWLEGILGRTLQIPHVNRSGEKIDYRSFYTAEMRDSIARIYADDLSLFGYDF</sequence>
<dbReference type="Proteomes" id="UP000664914">
    <property type="component" value="Chromosome"/>
</dbReference>
<dbReference type="SUPFAM" id="SSF52540">
    <property type="entry name" value="P-loop containing nucleoside triphosphate hydrolases"/>
    <property type="match status" value="1"/>
</dbReference>
<dbReference type="InterPro" id="IPR005331">
    <property type="entry name" value="Sulfotransferase"/>
</dbReference>
<gene>
    <name evidence="1" type="ORF">HRJ34_19995</name>
</gene>
<proteinExistence type="predicted"/>
<name>A0A975D0V1_9SPHN</name>
<dbReference type="GO" id="GO:0008146">
    <property type="term" value="F:sulfotransferase activity"/>
    <property type="evidence" value="ECO:0007669"/>
    <property type="project" value="InterPro"/>
</dbReference>
<dbReference type="Pfam" id="PF03567">
    <property type="entry name" value="Sulfotransfer_2"/>
    <property type="match status" value="1"/>
</dbReference>
<dbReference type="InterPro" id="IPR027417">
    <property type="entry name" value="P-loop_NTPase"/>
</dbReference>
<reference evidence="1" key="1">
    <citation type="submission" date="2020-07" db="EMBL/GenBank/DDBJ databases">
        <authorList>
            <person name="Camacho E."/>
        </authorList>
    </citation>
    <scope>NUCLEOTIDE SEQUENCE</scope>
    <source>
        <strain evidence="1">MPO218</strain>
    </source>
</reference>
<dbReference type="EMBL" id="CP059319">
    <property type="protein sequence ID" value="QTH20599.1"/>
    <property type="molecule type" value="Genomic_DNA"/>
</dbReference>
<protein>
    <submittedName>
        <fullName evidence="1">Sulfotransferase family 2 domain-containing protein</fullName>
    </submittedName>
</protein>
<accession>A0A975D0V1</accession>
<organism evidence="1 2">
    <name type="scientific">Rhizorhabdus wittichii</name>
    <dbReference type="NCBI Taxonomy" id="160791"/>
    <lineage>
        <taxon>Bacteria</taxon>
        <taxon>Pseudomonadati</taxon>
        <taxon>Pseudomonadota</taxon>
        <taxon>Alphaproteobacteria</taxon>
        <taxon>Sphingomonadales</taxon>
        <taxon>Sphingomonadaceae</taxon>
        <taxon>Rhizorhabdus</taxon>
    </lineage>
</organism>
<dbReference type="RefSeq" id="WP_208632195.1">
    <property type="nucleotide sequence ID" value="NZ_CP059319.1"/>
</dbReference>